<evidence type="ECO:0000313" key="6">
    <source>
        <dbReference type="EMBL" id="RGK57301.1"/>
    </source>
</evidence>
<dbReference type="RefSeq" id="WP_004315866.1">
    <property type="nucleotide sequence ID" value="NZ_CABKPA010000032.1"/>
</dbReference>
<sequence>MKRSSITKVWLSSCCALPLLGFAQKRPHIILIFTDQQNVNAMSAAGNPFLYTPNMDALANDGIRFTNAYCTSPVSGPSRASIVTGLMAREAGVEWNDNSKLSEGIHTVGDLLGENGYRTVWAGKWHIPEIYPQRSKNEIKYLHGFELLPFWDAPNKHWLLGAETDPPLTDAVVSFLDGYDEREKPLFLAISYHNPHDICMYPRKVGWETMSDSLLNIRPFGKYKLPEPMGVHPDSLSYLPPLPGNFSKNVDEPEFIIDKRVKPNPYGDEVQLSSRFSGREWQAYLNSYYRLTELVDKEIGEVIEALKRNGMYENSLIIFTSDHGDGMAAHEWAAKLSFYEESVKVPLIMVLPEKWQRGAVNSGLVSLVDLVPTFCDYAGVSPKTNFAGMSLRRAIYPTEERWRDFVVAELADHLKDRTRKGRMIRTGRYKYAIYSSGERNEQLFDLMTDPGETINLAYSKEYWEILKKHRSLLVKWMKERGDNFKVVTYEK</sequence>
<dbReference type="PANTHER" id="PTHR46615">
    <property type="entry name" value="ARYLSULFATASE K"/>
    <property type="match status" value="1"/>
</dbReference>
<keyword evidence="2 5" id="KW-0378">Hydrolase</keyword>
<dbReference type="InterPro" id="IPR017850">
    <property type="entry name" value="Alkaline_phosphatase_core_sf"/>
</dbReference>
<dbReference type="InterPro" id="IPR051849">
    <property type="entry name" value="GAG-degrading_sulfatase"/>
</dbReference>
<name>A0A3E4N589_9BACE</name>
<dbReference type="PANTHER" id="PTHR46615:SF1">
    <property type="entry name" value="ARYLSULFATASE K"/>
    <property type="match status" value="1"/>
</dbReference>
<dbReference type="GO" id="GO:0015024">
    <property type="term" value="F:glucuronate-2-sulfatase activity"/>
    <property type="evidence" value="ECO:0007669"/>
    <property type="project" value="TreeGrafter"/>
</dbReference>
<comment type="PTM">
    <text evidence="3">The conversion to 3-oxoalanine (also known as C-formylglycine, FGly), of a serine or cysteine residue in prokaryotes and of a cysteine residue in eukaryotes, is critical for catalytic activity.</text>
</comment>
<organism evidence="6 7">
    <name type="scientific">Bacteroides xylanisolvens</name>
    <dbReference type="NCBI Taxonomy" id="371601"/>
    <lineage>
        <taxon>Bacteria</taxon>
        <taxon>Pseudomonadati</taxon>
        <taxon>Bacteroidota</taxon>
        <taxon>Bacteroidia</taxon>
        <taxon>Bacteroidales</taxon>
        <taxon>Bacteroidaceae</taxon>
        <taxon>Bacteroides</taxon>
    </lineage>
</organism>
<dbReference type="SUPFAM" id="SSF53649">
    <property type="entry name" value="Alkaline phosphatase-like"/>
    <property type="match status" value="1"/>
</dbReference>
<dbReference type="GO" id="GO:0016740">
    <property type="term" value="F:transferase activity"/>
    <property type="evidence" value="ECO:0007669"/>
    <property type="project" value="UniProtKB-KW"/>
</dbReference>
<proteinExistence type="inferred from homology"/>
<dbReference type="GO" id="GO:0004065">
    <property type="term" value="F:arylsulfatase activity"/>
    <property type="evidence" value="ECO:0007669"/>
    <property type="project" value="TreeGrafter"/>
</dbReference>
<evidence type="ECO:0000256" key="3">
    <source>
        <dbReference type="PIRSR" id="PIRSR600917-52"/>
    </source>
</evidence>
<reference evidence="6 7" key="1">
    <citation type="submission" date="2018-08" db="EMBL/GenBank/DDBJ databases">
        <title>A genome reference for cultivated species of the human gut microbiota.</title>
        <authorList>
            <person name="Zou Y."/>
            <person name="Xue W."/>
            <person name="Luo G."/>
        </authorList>
    </citation>
    <scope>NUCLEOTIDE SEQUENCE [LARGE SCALE GENOMIC DNA]</scope>
    <source>
        <strain evidence="6 7">TF10-34</strain>
    </source>
</reference>
<gene>
    <name evidence="6" type="ORF">DXD03_21195</name>
    <name evidence="5" type="ORF">GA398_23070</name>
</gene>
<feature type="domain" description="Sulfatase N-terminal" evidence="4">
    <location>
        <begin position="27"/>
        <end position="380"/>
    </location>
</feature>
<dbReference type="PROSITE" id="PS00523">
    <property type="entry name" value="SULFATASE_1"/>
    <property type="match status" value="1"/>
</dbReference>
<evidence type="ECO:0000256" key="1">
    <source>
        <dbReference type="ARBA" id="ARBA00008779"/>
    </source>
</evidence>
<reference evidence="5 8" key="2">
    <citation type="journal article" date="2019" name="Nat. Med.">
        <title>A library of human gut bacterial isolates paired with longitudinal multiomics data enables mechanistic microbiome research.</title>
        <authorList>
            <person name="Poyet M."/>
            <person name="Groussin M."/>
            <person name="Gibbons S.M."/>
            <person name="Avila-Pacheco J."/>
            <person name="Jiang X."/>
            <person name="Kearney S.M."/>
            <person name="Perrotta A.R."/>
            <person name="Berdy B."/>
            <person name="Zhao S."/>
            <person name="Lieberman T.D."/>
            <person name="Swanson P.K."/>
            <person name="Smith M."/>
            <person name="Roesemann S."/>
            <person name="Alexander J.E."/>
            <person name="Rich S.A."/>
            <person name="Livny J."/>
            <person name="Vlamakis H."/>
            <person name="Clish C."/>
            <person name="Bullock K."/>
            <person name="Deik A."/>
            <person name="Scott J."/>
            <person name="Pierce K.A."/>
            <person name="Xavier R.J."/>
            <person name="Alm E.J."/>
        </authorList>
    </citation>
    <scope>NUCLEOTIDE SEQUENCE [LARGE SCALE GENOMIC DNA]</scope>
    <source>
        <strain evidence="5 8">BIOML-A58</strain>
    </source>
</reference>
<dbReference type="Proteomes" id="UP000261210">
    <property type="component" value="Unassembled WGS sequence"/>
</dbReference>
<dbReference type="Pfam" id="PF00884">
    <property type="entry name" value="Sulfatase"/>
    <property type="match status" value="1"/>
</dbReference>
<comment type="caution">
    <text evidence="6">The sequence shown here is derived from an EMBL/GenBank/DDBJ whole genome shotgun (WGS) entry which is preliminary data.</text>
</comment>
<dbReference type="Proteomes" id="UP000434604">
    <property type="component" value="Unassembled WGS sequence"/>
</dbReference>
<keyword evidence="5" id="KW-0808">Transferase</keyword>
<evidence type="ECO:0000313" key="7">
    <source>
        <dbReference type="Proteomes" id="UP000261210"/>
    </source>
</evidence>
<comment type="similarity">
    <text evidence="1">Belongs to the sulfatase family.</text>
</comment>
<dbReference type="PROSITE" id="PS00149">
    <property type="entry name" value="SULFATASE_2"/>
    <property type="match status" value="1"/>
</dbReference>
<feature type="modified residue" description="3-oxoalanine (Ser)" evidence="3">
    <location>
        <position position="75"/>
    </location>
</feature>
<accession>A0A3E4N589</accession>
<dbReference type="InterPro" id="IPR024607">
    <property type="entry name" value="Sulfatase_CS"/>
</dbReference>
<dbReference type="InterPro" id="IPR000917">
    <property type="entry name" value="Sulfatase_N"/>
</dbReference>
<evidence type="ECO:0000259" key="4">
    <source>
        <dbReference type="Pfam" id="PF00884"/>
    </source>
</evidence>
<protein>
    <submittedName>
        <fullName evidence="6">DUF229 domain-containing protein</fullName>
    </submittedName>
    <submittedName>
        <fullName evidence="5">Sulfatase-like hydrolase/transferase</fullName>
    </submittedName>
</protein>
<dbReference type="EMBL" id="WDED01000051">
    <property type="protein sequence ID" value="KAB6141040.1"/>
    <property type="molecule type" value="Genomic_DNA"/>
</dbReference>
<evidence type="ECO:0000256" key="2">
    <source>
        <dbReference type="ARBA" id="ARBA00022801"/>
    </source>
</evidence>
<dbReference type="AlphaFoldDB" id="A0A3E4N589"/>
<dbReference type="EMBL" id="QSQU01000046">
    <property type="protein sequence ID" value="RGK57301.1"/>
    <property type="molecule type" value="Genomic_DNA"/>
</dbReference>
<dbReference type="Gene3D" id="3.40.720.10">
    <property type="entry name" value="Alkaline Phosphatase, subunit A"/>
    <property type="match status" value="1"/>
</dbReference>
<evidence type="ECO:0000313" key="5">
    <source>
        <dbReference type="EMBL" id="KAB6141040.1"/>
    </source>
</evidence>
<evidence type="ECO:0000313" key="8">
    <source>
        <dbReference type="Proteomes" id="UP000434604"/>
    </source>
</evidence>